<dbReference type="Gene3D" id="3.40.50.300">
    <property type="entry name" value="P-loop containing nucleotide triphosphate hydrolases"/>
    <property type="match status" value="1"/>
</dbReference>
<feature type="region of interest" description="Disordered" evidence="7">
    <location>
        <begin position="1"/>
        <end position="35"/>
    </location>
</feature>
<protein>
    <recommendedName>
        <fullName evidence="1">sulfate adenylyltransferase</fullName>
        <ecNumber evidence="1">2.7.7.4</ecNumber>
    </recommendedName>
</protein>
<evidence type="ECO:0000256" key="1">
    <source>
        <dbReference type="ARBA" id="ARBA00012391"/>
    </source>
</evidence>
<dbReference type="GO" id="GO:0004781">
    <property type="term" value="F:sulfate adenylyltransferase (ATP) activity"/>
    <property type="evidence" value="ECO:0007669"/>
    <property type="project" value="UniProtKB-EC"/>
</dbReference>
<dbReference type="AlphaFoldDB" id="A0A371NPF3"/>
<accession>A0A371NPF3</accession>
<dbReference type="InterPro" id="IPR041757">
    <property type="entry name" value="CysN_GTP-bd"/>
</dbReference>
<dbReference type="InterPro" id="IPR000795">
    <property type="entry name" value="T_Tr_GTP-bd_dom"/>
</dbReference>
<keyword evidence="10" id="KW-1185">Reference proteome</keyword>
<dbReference type="PRINTS" id="PR00315">
    <property type="entry name" value="ELONGATNFCT"/>
</dbReference>
<dbReference type="GO" id="GO:0006790">
    <property type="term" value="P:sulfur compound metabolic process"/>
    <property type="evidence" value="ECO:0007669"/>
    <property type="project" value="InterPro"/>
</dbReference>
<dbReference type="Proteomes" id="UP000262172">
    <property type="component" value="Unassembled WGS sequence"/>
</dbReference>
<dbReference type="CDD" id="cd04095">
    <property type="entry name" value="CysN_NoDQ_III"/>
    <property type="match status" value="1"/>
</dbReference>
<reference evidence="9 10" key="1">
    <citation type="submission" date="2018-08" db="EMBL/GenBank/DDBJ databases">
        <title>Isolation, diversity and antifungal activity of Actinobacteria from cow dung.</title>
        <authorList>
            <person name="Ling L."/>
        </authorList>
    </citation>
    <scope>NUCLEOTIDE SEQUENCE [LARGE SCALE GENOMIC DNA]</scope>
    <source>
        <strain evidence="9 10">NEAU-LLE</strain>
    </source>
</reference>
<dbReference type="EC" id="2.7.7.4" evidence="1"/>
<dbReference type="Pfam" id="PF00009">
    <property type="entry name" value="GTP_EFTU"/>
    <property type="match status" value="1"/>
</dbReference>
<dbReference type="PROSITE" id="PS51722">
    <property type="entry name" value="G_TR_2"/>
    <property type="match status" value="1"/>
</dbReference>
<comment type="caution">
    <text evidence="9">The sequence shown here is derived from an EMBL/GenBank/DDBJ whole genome shotgun (WGS) entry which is preliminary data.</text>
</comment>
<dbReference type="GO" id="GO:0005524">
    <property type="term" value="F:ATP binding"/>
    <property type="evidence" value="ECO:0007669"/>
    <property type="project" value="UniProtKB-KW"/>
</dbReference>
<dbReference type="Pfam" id="PF22594">
    <property type="entry name" value="GTP-eEF1A_C"/>
    <property type="match status" value="1"/>
</dbReference>
<sequence length="465" mass="49679">MTIDNVTGRPSSRSARSGAAEGGLPPGPERGAQRRDEGRATLFRFATAGSVDDGKSTLVGRLLHDAKAILADQLEQVQATSRQRGFAHGDFDFALLTDGLRAEREQGITIDVAYRYFATDRRSFILADCPGHVQYTRNMVTGAATADAVVVLVDARKGVVEQTRRHLAVASLLRVPHVIIAVNKIDLIGFDEDRFLEIELEAERVAEQLGLRGIHVLPVSALEGDNIVERSERTPWYNGDTLIQLLETLPSADETDSAASDLRLPVQLVLRPQGGLSPETPNPERYRDFRGFAGRISSGSVSVGDRVEVFPGGHGTTVTGILVAGEPADAATAPQSVTLTLAHELDAARGAVITAAGTAPVGRREAVVELFQLDQREVIAGAKVLAKHGTATVQALIAEVLDRRDLETLAREPASVLAVNEIGHVRLRFAADLPLEPYTNDRHGGSLVLIHPGDGATLAAATVVD</sequence>
<keyword evidence="3 9" id="KW-0548">Nucleotidyltransferase</keyword>
<dbReference type="InterPro" id="IPR050100">
    <property type="entry name" value="TRAFAC_GTPase_members"/>
</dbReference>
<evidence type="ECO:0000256" key="2">
    <source>
        <dbReference type="ARBA" id="ARBA00022679"/>
    </source>
</evidence>
<dbReference type="PROSITE" id="PS00301">
    <property type="entry name" value="G_TR_1"/>
    <property type="match status" value="1"/>
</dbReference>
<dbReference type="GO" id="GO:0005525">
    <property type="term" value="F:GTP binding"/>
    <property type="evidence" value="ECO:0007669"/>
    <property type="project" value="UniProtKB-KW"/>
</dbReference>
<evidence type="ECO:0000256" key="7">
    <source>
        <dbReference type="SAM" id="MobiDB-lite"/>
    </source>
</evidence>
<evidence type="ECO:0000256" key="4">
    <source>
        <dbReference type="ARBA" id="ARBA00022741"/>
    </source>
</evidence>
<keyword evidence="6" id="KW-0342">GTP-binding</keyword>
<dbReference type="SUPFAM" id="SSF52540">
    <property type="entry name" value="P-loop containing nucleoside triphosphate hydrolases"/>
    <property type="match status" value="1"/>
</dbReference>
<name>A0A371NPF3_9MICO</name>
<dbReference type="InterPro" id="IPR009001">
    <property type="entry name" value="Transl_elong_EF1A/Init_IF2_C"/>
</dbReference>
<evidence type="ECO:0000256" key="6">
    <source>
        <dbReference type="ARBA" id="ARBA00023134"/>
    </source>
</evidence>
<dbReference type="NCBIfam" id="TIGR02034">
    <property type="entry name" value="CysN"/>
    <property type="match status" value="1"/>
</dbReference>
<dbReference type="Gene3D" id="2.40.30.10">
    <property type="entry name" value="Translation factors"/>
    <property type="match status" value="2"/>
</dbReference>
<dbReference type="InterPro" id="IPR054696">
    <property type="entry name" value="GTP-eEF1A_C"/>
</dbReference>
<evidence type="ECO:0000313" key="9">
    <source>
        <dbReference type="EMBL" id="REJ04066.1"/>
    </source>
</evidence>
<organism evidence="9 10">
    <name type="scientific">Microbacterium bovistercoris</name>
    <dbReference type="NCBI Taxonomy" id="2293570"/>
    <lineage>
        <taxon>Bacteria</taxon>
        <taxon>Bacillati</taxon>
        <taxon>Actinomycetota</taxon>
        <taxon>Actinomycetes</taxon>
        <taxon>Micrococcales</taxon>
        <taxon>Microbacteriaceae</taxon>
        <taxon>Microbacterium</taxon>
    </lineage>
</organism>
<evidence type="ECO:0000259" key="8">
    <source>
        <dbReference type="PROSITE" id="PS51722"/>
    </source>
</evidence>
<dbReference type="SUPFAM" id="SSF50465">
    <property type="entry name" value="EF-Tu/eEF-1alpha/eIF2-gamma C-terminal domain"/>
    <property type="match status" value="1"/>
</dbReference>
<gene>
    <name evidence="9" type="ORF">DY023_17325</name>
</gene>
<evidence type="ECO:0000313" key="10">
    <source>
        <dbReference type="Proteomes" id="UP000262172"/>
    </source>
</evidence>
<keyword evidence="5" id="KW-0067">ATP-binding</keyword>
<evidence type="ECO:0000256" key="5">
    <source>
        <dbReference type="ARBA" id="ARBA00022840"/>
    </source>
</evidence>
<dbReference type="InterPro" id="IPR009000">
    <property type="entry name" value="Transl_B-barrel_sf"/>
</dbReference>
<feature type="compositionally biased region" description="Low complexity" evidence="7">
    <location>
        <begin position="8"/>
        <end position="23"/>
    </location>
</feature>
<dbReference type="CDD" id="cd04166">
    <property type="entry name" value="CysN_ATPS"/>
    <property type="match status" value="1"/>
</dbReference>
<dbReference type="SUPFAM" id="SSF50447">
    <property type="entry name" value="Translation proteins"/>
    <property type="match status" value="1"/>
</dbReference>
<dbReference type="InterPro" id="IPR027417">
    <property type="entry name" value="P-loop_NTPase"/>
</dbReference>
<evidence type="ECO:0000256" key="3">
    <source>
        <dbReference type="ARBA" id="ARBA00022695"/>
    </source>
</evidence>
<dbReference type="InterPro" id="IPR011779">
    <property type="entry name" value="SO4_adenylTrfase_lsu"/>
</dbReference>
<keyword evidence="2 9" id="KW-0808">Transferase</keyword>
<dbReference type="RefSeq" id="WP_116243584.1">
    <property type="nucleotide sequence ID" value="NZ_QUAB01000048.1"/>
</dbReference>
<dbReference type="OrthoDB" id="9804504at2"/>
<dbReference type="EMBL" id="QUAB01000048">
    <property type="protein sequence ID" value="REJ04066.1"/>
    <property type="molecule type" value="Genomic_DNA"/>
</dbReference>
<dbReference type="FunFam" id="3.40.50.300:FF:000119">
    <property type="entry name" value="Sulfate adenylyltransferase subunit 1"/>
    <property type="match status" value="1"/>
</dbReference>
<dbReference type="PANTHER" id="PTHR23115">
    <property type="entry name" value="TRANSLATION FACTOR"/>
    <property type="match status" value="1"/>
</dbReference>
<dbReference type="GO" id="GO:0003924">
    <property type="term" value="F:GTPase activity"/>
    <property type="evidence" value="ECO:0007669"/>
    <property type="project" value="InterPro"/>
</dbReference>
<proteinExistence type="predicted"/>
<feature type="domain" description="Tr-type G" evidence="8">
    <location>
        <begin position="40"/>
        <end position="254"/>
    </location>
</feature>
<keyword evidence="4" id="KW-0547">Nucleotide-binding</keyword>
<dbReference type="InterPro" id="IPR031157">
    <property type="entry name" value="G_TR_CS"/>
</dbReference>
<dbReference type="InterPro" id="IPR044139">
    <property type="entry name" value="CysN_NoDQ_III"/>
</dbReference>